<feature type="region of interest" description="Disordered" evidence="1">
    <location>
        <begin position="35"/>
        <end position="62"/>
    </location>
</feature>
<dbReference type="Proteomes" id="UP000003824">
    <property type="component" value="Unassembled WGS sequence"/>
</dbReference>
<keyword evidence="2" id="KW-0812">Transmembrane</keyword>
<feature type="transmembrane region" description="Helical" evidence="2">
    <location>
        <begin position="6"/>
        <end position="27"/>
    </location>
</feature>
<feature type="compositionally biased region" description="Low complexity" evidence="1">
    <location>
        <begin position="50"/>
        <end position="62"/>
    </location>
</feature>
<name>D5ZVJ8_STRV1</name>
<protein>
    <submittedName>
        <fullName evidence="3">Predicted protein</fullName>
    </submittedName>
</protein>
<proteinExistence type="predicted"/>
<keyword evidence="2" id="KW-0472">Membrane</keyword>
<accession>D5ZVJ8</accession>
<sequence>MSVHHVIPALTAAAVSAGIVLVARWIALHRHGRGAGLSATRPVGRHTSHGPGRAAAGVVSPAAAPPDEAAWSAVREAEQHVHRCWERLQKRVAPPD</sequence>
<evidence type="ECO:0000256" key="1">
    <source>
        <dbReference type="SAM" id="MobiDB-lite"/>
    </source>
</evidence>
<evidence type="ECO:0000256" key="2">
    <source>
        <dbReference type="SAM" id="Phobius"/>
    </source>
</evidence>
<evidence type="ECO:0000313" key="3">
    <source>
        <dbReference type="EMBL" id="EFE64993.2"/>
    </source>
</evidence>
<gene>
    <name evidence="3" type="ORF">SSFG_00247</name>
</gene>
<keyword evidence="2" id="KW-1133">Transmembrane helix</keyword>
<organism evidence="3 4">
    <name type="scientific">Streptomyces viridosporus (strain ATCC 14672 / DSM 40746 / JCM 4963 / KCTC 9882 / NRRL B-12104 / FH 1290)</name>
    <name type="common">Streptomyces ghanaensis</name>
    <dbReference type="NCBI Taxonomy" id="566461"/>
    <lineage>
        <taxon>Bacteria</taxon>
        <taxon>Bacillati</taxon>
        <taxon>Actinomycetota</taxon>
        <taxon>Actinomycetes</taxon>
        <taxon>Kitasatosporales</taxon>
        <taxon>Streptomycetaceae</taxon>
        <taxon>Streptomyces</taxon>
    </lineage>
</organism>
<dbReference type="EMBL" id="DS999641">
    <property type="protein sequence ID" value="EFE64993.2"/>
    <property type="molecule type" value="Genomic_DNA"/>
</dbReference>
<dbReference type="AlphaFoldDB" id="D5ZVJ8"/>
<evidence type="ECO:0000313" key="4">
    <source>
        <dbReference type="Proteomes" id="UP000003824"/>
    </source>
</evidence>
<reference evidence="4" key="1">
    <citation type="submission" date="2008-12" db="EMBL/GenBank/DDBJ databases">
        <title>Annotation of Streptomyces ghanaensis ATCC 14672.</title>
        <authorList>
            <consortium name="The Broad Institute Genome Sequencing Platform"/>
            <consortium name="Broad Institute Microbial Sequencing Center"/>
            <person name="Fischbach M."/>
            <person name="Ward D."/>
            <person name="Young S."/>
            <person name="Kodira C.D."/>
            <person name="Zeng Q."/>
            <person name="Koehrsen M."/>
            <person name="Godfrey P."/>
            <person name="Alvarado L."/>
            <person name="Berlin A.M."/>
            <person name="Borenstein D."/>
            <person name="Chen Z."/>
            <person name="Engels R."/>
            <person name="Freedman E."/>
            <person name="Gellesch M."/>
            <person name="Goldberg J."/>
            <person name="Griggs A."/>
            <person name="Gujja S."/>
            <person name="Heiman D.I."/>
            <person name="Hepburn T.A."/>
            <person name="Howarth C."/>
            <person name="Jen D."/>
            <person name="Larson L."/>
            <person name="Lewis B."/>
            <person name="Mehta T."/>
            <person name="Park D."/>
            <person name="Pearson M."/>
            <person name="Roberts A."/>
            <person name="Saif S."/>
            <person name="Shea T.D."/>
            <person name="Shenoy N."/>
            <person name="Sisk P."/>
            <person name="Stolte C."/>
            <person name="Sykes S.N."/>
            <person name="Walk T."/>
            <person name="White J."/>
            <person name="Yandava C."/>
            <person name="Straight P."/>
            <person name="Clardy J."/>
            <person name="Hung D."/>
            <person name="Kolter R."/>
            <person name="Mekalanos J."/>
            <person name="Walker S."/>
            <person name="Walsh C.T."/>
            <person name="Wieland B.L.C."/>
            <person name="Ilzarbe M."/>
            <person name="Galagan J."/>
            <person name="Nusbaum C."/>
            <person name="Birren B."/>
        </authorList>
    </citation>
    <scope>NUCLEOTIDE SEQUENCE [LARGE SCALE GENOMIC DNA]</scope>
    <source>
        <strain evidence="4">ATCC 14672 / DSM 40746 / JCM 4963 / KCTC 9882 / NRRL B-12104 / FH 1290</strain>
    </source>
</reference>